<feature type="region of interest" description="Disordered" evidence="1">
    <location>
        <begin position="1"/>
        <end position="25"/>
    </location>
</feature>
<keyword evidence="3" id="KW-1185">Reference proteome</keyword>
<protein>
    <submittedName>
        <fullName evidence="2">Uncharacterized protein</fullName>
    </submittedName>
</protein>
<gene>
    <name evidence="2" type="ORF">FA13DRAFT_1736627</name>
</gene>
<dbReference type="AlphaFoldDB" id="A0A4Y7SZF5"/>
<accession>A0A4Y7SZF5</accession>
<evidence type="ECO:0000313" key="2">
    <source>
        <dbReference type="EMBL" id="TEB27236.1"/>
    </source>
</evidence>
<evidence type="ECO:0000256" key="1">
    <source>
        <dbReference type="SAM" id="MobiDB-lite"/>
    </source>
</evidence>
<name>A0A4Y7SZF5_COPMI</name>
<comment type="caution">
    <text evidence="2">The sequence shown here is derived from an EMBL/GenBank/DDBJ whole genome shotgun (WGS) entry which is preliminary data.</text>
</comment>
<dbReference type="Proteomes" id="UP000298030">
    <property type="component" value="Unassembled WGS sequence"/>
</dbReference>
<proteinExistence type="predicted"/>
<sequence>MADRVSSEPTSGSLRVRGSSGELAETEVPWRRRGLGTGYLFSIRSSRISRLPDMDRRLGTRGNADSMSRLIHIGVGEAMDSENVGRSQKGFRGNLASETAQLDGPRVVYLSVASSIAFTNEEWPQATSTRWNRLNGRLCAGTRVPKRPESICTQYRCNRLSKLAETRLRRSWGFAFQ</sequence>
<dbReference type="EMBL" id="QPFP01000041">
    <property type="protein sequence ID" value="TEB27236.1"/>
    <property type="molecule type" value="Genomic_DNA"/>
</dbReference>
<reference evidence="2 3" key="1">
    <citation type="journal article" date="2019" name="Nat. Ecol. Evol.">
        <title>Megaphylogeny resolves global patterns of mushroom evolution.</title>
        <authorList>
            <person name="Varga T."/>
            <person name="Krizsan K."/>
            <person name="Foldi C."/>
            <person name="Dima B."/>
            <person name="Sanchez-Garcia M."/>
            <person name="Sanchez-Ramirez S."/>
            <person name="Szollosi G.J."/>
            <person name="Szarkandi J.G."/>
            <person name="Papp V."/>
            <person name="Albert L."/>
            <person name="Andreopoulos W."/>
            <person name="Angelini C."/>
            <person name="Antonin V."/>
            <person name="Barry K.W."/>
            <person name="Bougher N.L."/>
            <person name="Buchanan P."/>
            <person name="Buyck B."/>
            <person name="Bense V."/>
            <person name="Catcheside P."/>
            <person name="Chovatia M."/>
            <person name="Cooper J."/>
            <person name="Damon W."/>
            <person name="Desjardin D."/>
            <person name="Finy P."/>
            <person name="Geml J."/>
            <person name="Haridas S."/>
            <person name="Hughes K."/>
            <person name="Justo A."/>
            <person name="Karasinski D."/>
            <person name="Kautmanova I."/>
            <person name="Kiss B."/>
            <person name="Kocsube S."/>
            <person name="Kotiranta H."/>
            <person name="LaButti K.M."/>
            <person name="Lechner B.E."/>
            <person name="Liimatainen K."/>
            <person name="Lipzen A."/>
            <person name="Lukacs Z."/>
            <person name="Mihaltcheva S."/>
            <person name="Morgado L.N."/>
            <person name="Niskanen T."/>
            <person name="Noordeloos M.E."/>
            <person name="Ohm R.A."/>
            <person name="Ortiz-Santana B."/>
            <person name="Ovrebo C."/>
            <person name="Racz N."/>
            <person name="Riley R."/>
            <person name="Savchenko A."/>
            <person name="Shiryaev A."/>
            <person name="Soop K."/>
            <person name="Spirin V."/>
            <person name="Szebenyi C."/>
            <person name="Tomsovsky M."/>
            <person name="Tulloss R.E."/>
            <person name="Uehling J."/>
            <person name="Grigoriev I.V."/>
            <person name="Vagvolgyi C."/>
            <person name="Papp T."/>
            <person name="Martin F.M."/>
            <person name="Miettinen O."/>
            <person name="Hibbett D.S."/>
            <person name="Nagy L.G."/>
        </authorList>
    </citation>
    <scope>NUCLEOTIDE SEQUENCE [LARGE SCALE GENOMIC DNA]</scope>
    <source>
        <strain evidence="2 3">FP101781</strain>
    </source>
</reference>
<evidence type="ECO:0000313" key="3">
    <source>
        <dbReference type="Proteomes" id="UP000298030"/>
    </source>
</evidence>
<organism evidence="2 3">
    <name type="scientific">Coprinellus micaceus</name>
    <name type="common">Glistening ink-cap mushroom</name>
    <name type="synonym">Coprinus micaceus</name>
    <dbReference type="NCBI Taxonomy" id="71717"/>
    <lineage>
        <taxon>Eukaryota</taxon>
        <taxon>Fungi</taxon>
        <taxon>Dikarya</taxon>
        <taxon>Basidiomycota</taxon>
        <taxon>Agaricomycotina</taxon>
        <taxon>Agaricomycetes</taxon>
        <taxon>Agaricomycetidae</taxon>
        <taxon>Agaricales</taxon>
        <taxon>Agaricineae</taxon>
        <taxon>Psathyrellaceae</taxon>
        <taxon>Coprinellus</taxon>
    </lineage>
</organism>